<protein>
    <recommendedName>
        <fullName evidence="2">TadE-like domain-containing protein</fullName>
    </recommendedName>
</protein>
<keyword evidence="1" id="KW-1133">Transmembrane helix</keyword>
<keyword evidence="1" id="KW-0472">Membrane</keyword>
<organism evidence="3 4">
    <name type="scientific">Paramagnetospirillum magnetotacticum MS-1</name>
    <dbReference type="NCBI Taxonomy" id="272627"/>
    <lineage>
        <taxon>Bacteria</taxon>
        <taxon>Pseudomonadati</taxon>
        <taxon>Pseudomonadota</taxon>
        <taxon>Alphaproteobacteria</taxon>
        <taxon>Rhodospirillales</taxon>
        <taxon>Magnetospirillaceae</taxon>
        <taxon>Paramagnetospirillum</taxon>
    </lineage>
</organism>
<keyword evidence="1" id="KW-0812">Transmembrane</keyword>
<evidence type="ECO:0000313" key="4">
    <source>
        <dbReference type="Proteomes" id="UP000031971"/>
    </source>
</evidence>
<feature type="transmembrane region" description="Helical" evidence="1">
    <location>
        <begin position="12"/>
        <end position="33"/>
    </location>
</feature>
<dbReference type="STRING" id="272627.CCC_03888"/>
<name>A0A0C2V3S4_PARME</name>
<reference evidence="3 4" key="1">
    <citation type="submission" date="2015-01" db="EMBL/GenBank/DDBJ databases">
        <title>Genome Sequence of Magnetospirillum magnetotacticum Strain MS-1.</title>
        <authorList>
            <person name="Marinov G.K."/>
            <person name="Smalley M.D."/>
            <person name="DeSalvo G."/>
        </authorList>
    </citation>
    <scope>NUCLEOTIDE SEQUENCE [LARGE SCALE GENOMIC DNA]</scope>
    <source>
        <strain evidence="3 4">MS-1</strain>
    </source>
</reference>
<sequence>MFPRRLAACTRGSVMVEFAMVLPLLLGLMLGIMEFGRGLWIKQSLQFAVETAARTALADSTLTGANIADAVKANLPGLKDVVPTVTVTTTATRINVSAAYSFEFLAPGLFPFGPLVISAQSNTPR</sequence>
<comment type="caution">
    <text evidence="3">The sequence shown here is derived from an EMBL/GenBank/DDBJ whole genome shotgun (WGS) entry which is preliminary data.</text>
</comment>
<feature type="domain" description="TadE-like" evidence="2">
    <location>
        <begin position="12"/>
        <end position="54"/>
    </location>
</feature>
<accession>A0A0C2V3S4</accession>
<dbReference type="RefSeq" id="WP_009870595.1">
    <property type="nucleotide sequence ID" value="NZ_JXSL01000022.1"/>
</dbReference>
<dbReference type="OrthoDB" id="7427721at2"/>
<evidence type="ECO:0000259" key="2">
    <source>
        <dbReference type="Pfam" id="PF07811"/>
    </source>
</evidence>
<gene>
    <name evidence="3" type="ORF">CCC_03888</name>
</gene>
<dbReference type="EMBL" id="JXSL01000022">
    <property type="protein sequence ID" value="KIL99716.1"/>
    <property type="molecule type" value="Genomic_DNA"/>
</dbReference>
<evidence type="ECO:0000313" key="3">
    <source>
        <dbReference type="EMBL" id="KIL99716.1"/>
    </source>
</evidence>
<keyword evidence="4" id="KW-1185">Reference proteome</keyword>
<dbReference type="Pfam" id="PF07811">
    <property type="entry name" value="TadE"/>
    <property type="match status" value="1"/>
</dbReference>
<proteinExistence type="predicted"/>
<evidence type="ECO:0000256" key="1">
    <source>
        <dbReference type="SAM" id="Phobius"/>
    </source>
</evidence>
<dbReference type="AlphaFoldDB" id="A0A0C2V3S4"/>
<dbReference type="InterPro" id="IPR012495">
    <property type="entry name" value="TadE-like_dom"/>
</dbReference>
<dbReference type="Proteomes" id="UP000031971">
    <property type="component" value="Unassembled WGS sequence"/>
</dbReference>